<dbReference type="InterPro" id="IPR016181">
    <property type="entry name" value="Acyl_CoA_acyltransferase"/>
</dbReference>
<dbReference type="SUPFAM" id="SSF55729">
    <property type="entry name" value="Acyl-CoA N-acyltransferases (Nat)"/>
    <property type="match status" value="1"/>
</dbReference>
<sequence>MTVLRRAEASDLDAIMAIERASYPDDAWSTSSMRAELSGPHGYYLVAVDESGDGSGAGIEDTAGCWRPRDHTRATSRPSRSPSRRAVAASAARS</sequence>
<evidence type="ECO:0000256" key="1">
    <source>
        <dbReference type="SAM" id="MobiDB-lite"/>
    </source>
</evidence>
<dbReference type="EMBL" id="BSVB01000001">
    <property type="protein sequence ID" value="GMA95711.1"/>
    <property type="molecule type" value="Genomic_DNA"/>
</dbReference>
<reference evidence="3" key="1">
    <citation type="journal article" date="2019" name="Int. J. Syst. Evol. Microbiol.">
        <title>The Global Catalogue of Microorganisms (GCM) 10K type strain sequencing project: providing services to taxonomists for standard genome sequencing and annotation.</title>
        <authorList>
            <consortium name="The Broad Institute Genomics Platform"/>
            <consortium name="The Broad Institute Genome Sequencing Center for Infectious Disease"/>
            <person name="Wu L."/>
            <person name="Ma J."/>
        </authorList>
    </citation>
    <scope>NUCLEOTIDE SEQUENCE [LARGE SCALE GENOMIC DNA]</scope>
    <source>
        <strain evidence="3">NBRC 108894</strain>
    </source>
</reference>
<proteinExistence type="predicted"/>
<comment type="caution">
    <text evidence="2">The sequence shown here is derived from an EMBL/GenBank/DDBJ whole genome shotgun (WGS) entry which is preliminary data.</text>
</comment>
<protein>
    <recommendedName>
        <fullName evidence="4">GNAT family N-acetyltransferase</fullName>
    </recommendedName>
</protein>
<evidence type="ECO:0000313" key="2">
    <source>
        <dbReference type="EMBL" id="GMA95711.1"/>
    </source>
</evidence>
<feature type="region of interest" description="Disordered" evidence="1">
    <location>
        <begin position="56"/>
        <end position="94"/>
    </location>
</feature>
<keyword evidence="3" id="KW-1185">Reference proteome</keyword>
<evidence type="ECO:0008006" key="4">
    <source>
        <dbReference type="Google" id="ProtNLM"/>
    </source>
</evidence>
<organism evidence="2 3">
    <name type="scientific">Pseudolysinimonas kribbensis</name>
    <dbReference type="NCBI Taxonomy" id="433641"/>
    <lineage>
        <taxon>Bacteria</taxon>
        <taxon>Bacillati</taxon>
        <taxon>Actinomycetota</taxon>
        <taxon>Actinomycetes</taxon>
        <taxon>Micrococcales</taxon>
        <taxon>Microbacteriaceae</taxon>
        <taxon>Pseudolysinimonas</taxon>
    </lineage>
</organism>
<dbReference type="Gene3D" id="3.40.630.30">
    <property type="match status" value="1"/>
</dbReference>
<gene>
    <name evidence="2" type="ORF">GCM10025881_25350</name>
</gene>
<dbReference type="Proteomes" id="UP001157034">
    <property type="component" value="Unassembled WGS sequence"/>
</dbReference>
<feature type="compositionally biased region" description="Low complexity" evidence="1">
    <location>
        <begin position="75"/>
        <end position="94"/>
    </location>
</feature>
<accession>A0ABQ6K502</accession>
<evidence type="ECO:0000313" key="3">
    <source>
        <dbReference type="Proteomes" id="UP001157034"/>
    </source>
</evidence>
<name>A0ABQ6K502_9MICO</name>